<protein>
    <recommendedName>
        <fullName evidence="6">Bms1-type G domain-containing protein</fullName>
    </recommendedName>
</protein>
<dbReference type="GO" id="GO:0003924">
    <property type="term" value="F:GTPase activity"/>
    <property type="evidence" value="ECO:0007669"/>
    <property type="project" value="TreeGrafter"/>
</dbReference>
<evidence type="ECO:0000256" key="4">
    <source>
        <dbReference type="ARBA" id="ARBA00038288"/>
    </source>
</evidence>
<dbReference type="Pfam" id="PF04950">
    <property type="entry name" value="RIBIOP_C"/>
    <property type="match status" value="1"/>
</dbReference>
<dbReference type="GO" id="GO:0000462">
    <property type="term" value="P:maturation of SSU-rRNA from tricistronic rRNA transcript (SSU-rRNA, 5.8S rRNA, LSU-rRNA)"/>
    <property type="evidence" value="ECO:0007669"/>
    <property type="project" value="TreeGrafter"/>
</dbReference>
<dbReference type="GO" id="GO:0034511">
    <property type="term" value="F:U3 snoRNA binding"/>
    <property type="evidence" value="ECO:0007669"/>
    <property type="project" value="TreeGrafter"/>
</dbReference>
<dbReference type="InterPro" id="IPR012948">
    <property type="entry name" value="AARP2CN"/>
</dbReference>
<comment type="caution">
    <text evidence="7">The sequence shown here is derived from an EMBL/GenBank/DDBJ whole genome shotgun (WGS) entry which is preliminary data.</text>
</comment>
<feature type="region of interest" description="Disordered" evidence="5">
    <location>
        <begin position="419"/>
        <end position="442"/>
    </location>
</feature>
<dbReference type="PANTHER" id="PTHR12858">
    <property type="entry name" value="RIBOSOME BIOGENESIS PROTEIN"/>
    <property type="match status" value="1"/>
</dbReference>
<dbReference type="InterPro" id="IPR007034">
    <property type="entry name" value="BMS1_TSR1_C"/>
</dbReference>
<dbReference type="OrthoDB" id="119302at2759"/>
<feature type="region of interest" description="Disordered" evidence="5">
    <location>
        <begin position="476"/>
        <end position="511"/>
    </location>
</feature>
<dbReference type="GO" id="GO:0030688">
    <property type="term" value="C:preribosome, small subunit precursor"/>
    <property type="evidence" value="ECO:0007669"/>
    <property type="project" value="TreeGrafter"/>
</dbReference>
<dbReference type="GO" id="GO:0005525">
    <property type="term" value="F:GTP binding"/>
    <property type="evidence" value="ECO:0007669"/>
    <property type="project" value="TreeGrafter"/>
</dbReference>
<dbReference type="SMART" id="SM00785">
    <property type="entry name" value="AARP2CN"/>
    <property type="match status" value="1"/>
</dbReference>
<evidence type="ECO:0000259" key="6">
    <source>
        <dbReference type="PROSITE" id="PS51714"/>
    </source>
</evidence>
<dbReference type="GO" id="GO:0005730">
    <property type="term" value="C:nucleolus"/>
    <property type="evidence" value="ECO:0007669"/>
    <property type="project" value="UniProtKB-SubCell"/>
</dbReference>
<feature type="compositionally biased region" description="Acidic residues" evidence="5">
    <location>
        <begin position="496"/>
        <end position="510"/>
    </location>
</feature>
<comment type="similarity">
    <text evidence="4">Belongs to the TRAFAC class translation factor GTPase superfamily. Bms1-like GTPase family. TSR1 subfamily.</text>
</comment>
<organism evidence="7 8">
    <name type="scientific">Vanilla planifolia</name>
    <name type="common">Vanilla</name>
    <dbReference type="NCBI Taxonomy" id="51239"/>
    <lineage>
        <taxon>Eukaryota</taxon>
        <taxon>Viridiplantae</taxon>
        <taxon>Streptophyta</taxon>
        <taxon>Embryophyta</taxon>
        <taxon>Tracheophyta</taxon>
        <taxon>Spermatophyta</taxon>
        <taxon>Magnoliopsida</taxon>
        <taxon>Liliopsida</taxon>
        <taxon>Asparagales</taxon>
        <taxon>Orchidaceae</taxon>
        <taxon>Vanilloideae</taxon>
        <taxon>Vanilleae</taxon>
        <taxon>Vanilla</taxon>
    </lineage>
</organism>
<dbReference type="EMBL" id="JADCNM010000006">
    <property type="protein sequence ID" value="KAG0477874.1"/>
    <property type="molecule type" value="Genomic_DNA"/>
</dbReference>
<dbReference type="Pfam" id="PF22298">
    <property type="entry name" value="Tsr1_G-like"/>
    <property type="match status" value="1"/>
</dbReference>
<feature type="compositionally biased region" description="Basic and acidic residues" evidence="5">
    <location>
        <begin position="420"/>
        <end position="430"/>
    </location>
</feature>
<name>A0A835QSF1_VANPL</name>
<sequence length="843" mass="94846">MDIHRVIKLGEREEFNGFERVRALIDAVALLNTRRFYMPPPPFGAFPDYSQGSVLPPFSDASLSSLRIVIRQVIRVRHYGRVSSSNKIRIAKPDKNMVKGARDARIQHNKMVRDQKRAALLKMKRAFSGPSSSPRVLVLLGLSSSVNLDLLTKDLLELLSGEESGVSSTTVASQAYKLRTTVLMAPYGDLVSCMEMAKVADLIAFVVSANSLDDDRNAGNLIDKFGIQCLSVLRAIGLPSTSVLIRDLPSGTREKQNVKKIATSVLASELPKDCRFYPADTKDDLHKFMWLFKGQHLSIPHWRSHRPFIMSQEVGVEHHSENPGKCTLLLSGYVRAHNLLVHQLVHVSGAGDFQLDKIDVLQDPVPLNERKDSDLMDTDNLNAIQIVRTLKPDTAKQTPLVVENIPDPLAGEQTWPTEAEMAKADADNKTRRAKRKKLPQGTSNYQAAWIVEDDDELSDGSVEEDDRMVLDGQKDISLQEGSDQSDNENEHNRESFDEETEADTEMADDENLTREQIEAEIKKHKDASGLDEEFPDEVDTPLDVSAKKRFAKYRGLKSFRISLWDPQESLPPDYARIFNFDNFTRTQKHVLAKVLEQDHEHVDGSVKVGSFVRLHVKDVPVAVASKLSQLSRSAPVVACGLLQHESKMSVIHFSVKRHDSYDAPIKSKETFIFHVGFRQFVARPVFSSDNINSDKHKMERFLHPGRFSIASIYAPISFPPMPVVILKNMHGDAPAVAAVGSLRTVDPYSIILKRIILTGYPLRVSKKKATVRYMFHTPEDVGWFKPVELYTKCGRRGRIKDSVGTHGAMKCLFNGVIQQHDTVCMSLYKRVYPKWPEQLFPLQ</sequence>
<feature type="domain" description="Bms1-type G" evidence="6">
    <location>
        <begin position="133"/>
        <end position="298"/>
    </location>
</feature>
<dbReference type="InterPro" id="IPR030387">
    <property type="entry name" value="G_Bms1/Tsr1_dom"/>
</dbReference>
<evidence type="ECO:0000256" key="2">
    <source>
        <dbReference type="ARBA" id="ARBA00022517"/>
    </source>
</evidence>
<dbReference type="Pfam" id="PF08142">
    <property type="entry name" value="AARP2CN"/>
    <property type="match status" value="1"/>
</dbReference>
<evidence type="ECO:0000256" key="1">
    <source>
        <dbReference type="ARBA" id="ARBA00004604"/>
    </source>
</evidence>
<keyword evidence="2" id="KW-0690">Ribosome biogenesis</keyword>
<reference evidence="7 8" key="1">
    <citation type="journal article" date="2020" name="Nat. Food">
        <title>A phased Vanilla planifolia genome enables genetic improvement of flavour and production.</title>
        <authorList>
            <person name="Hasing T."/>
            <person name="Tang H."/>
            <person name="Brym M."/>
            <person name="Khazi F."/>
            <person name="Huang T."/>
            <person name="Chambers A.H."/>
        </authorList>
    </citation>
    <scope>NUCLEOTIDE SEQUENCE [LARGE SCALE GENOMIC DNA]</scope>
    <source>
        <tissue evidence="7">Leaf</tissue>
    </source>
</reference>
<dbReference type="Proteomes" id="UP000639772">
    <property type="component" value="Chromosome 6"/>
</dbReference>
<accession>A0A835QSF1</accession>
<dbReference type="GO" id="GO:0000479">
    <property type="term" value="P:endonucleolytic cleavage of tricistronic rRNA transcript (SSU-rRNA, 5.8S rRNA, LSU-rRNA)"/>
    <property type="evidence" value="ECO:0007669"/>
    <property type="project" value="TreeGrafter"/>
</dbReference>
<dbReference type="SMART" id="SM01362">
    <property type="entry name" value="DUF663"/>
    <property type="match status" value="1"/>
</dbReference>
<keyword evidence="3" id="KW-0539">Nucleus</keyword>
<dbReference type="InterPro" id="IPR039761">
    <property type="entry name" value="Bms1/Tsr1"/>
</dbReference>
<comment type="subcellular location">
    <subcellularLocation>
        <location evidence="1">Nucleus</location>
        <location evidence="1">Nucleolus</location>
    </subcellularLocation>
</comment>
<dbReference type="PANTHER" id="PTHR12858:SF1">
    <property type="entry name" value="PRE-RRNA-PROCESSING PROTEIN TSR1 HOMOLOG"/>
    <property type="match status" value="1"/>
</dbReference>
<evidence type="ECO:0000313" key="8">
    <source>
        <dbReference type="Proteomes" id="UP000639772"/>
    </source>
</evidence>
<evidence type="ECO:0000256" key="3">
    <source>
        <dbReference type="ARBA" id="ARBA00023242"/>
    </source>
</evidence>
<proteinExistence type="inferred from homology"/>
<dbReference type="AlphaFoldDB" id="A0A835QSF1"/>
<evidence type="ECO:0000256" key="5">
    <source>
        <dbReference type="SAM" id="MobiDB-lite"/>
    </source>
</evidence>
<gene>
    <name evidence="7" type="ORF">HPP92_012593</name>
</gene>
<evidence type="ECO:0000313" key="7">
    <source>
        <dbReference type="EMBL" id="KAG0477874.1"/>
    </source>
</evidence>
<dbReference type="PROSITE" id="PS51714">
    <property type="entry name" value="G_BMS1"/>
    <property type="match status" value="1"/>
</dbReference>